<keyword evidence="2" id="KW-1185">Reference proteome</keyword>
<dbReference type="AlphaFoldDB" id="A0ABD3LTV7"/>
<comment type="caution">
    <text evidence="1">The sequence shown here is derived from an EMBL/GenBank/DDBJ whole genome shotgun (WGS) entry which is preliminary data.</text>
</comment>
<evidence type="ECO:0008006" key="3">
    <source>
        <dbReference type="Google" id="ProtNLM"/>
    </source>
</evidence>
<gene>
    <name evidence="1" type="ORF">ACJRO7_001993</name>
</gene>
<evidence type="ECO:0000313" key="1">
    <source>
        <dbReference type="EMBL" id="KAL3754827.1"/>
    </source>
</evidence>
<protein>
    <recommendedName>
        <fullName evidence="3">Pectinesterase inhibitor domain-containing protein</fullName>
    </recommendedName>
</protein>
<dbReference type="InterPro" id="IPR035513">
    <property type="entry name" value="Invertase/methylesterase_inhib"/>
</dbReference>
<name>A0ABD3LTV7_EUCGL</name>
<sequence length="140" mass="15565">MDRYAEPSTRNGIQAEETMTSFNYTRLFTAFCLLLFSLHPSRRPSAFVEADATTSFIQKLCSQTLELDACQNCVSSAPTQNIPRLTYLVLFCMYTGAVYTHEHADQLSQTAMSPGVKQALKVCRSTLFTASNNLSEASSR</sequence>
<dbReference type="InterPro" id="IPR006501">
    <property type="entry name" value="Pectinesterase_inhib_dom"/>
</dbReference>
<dbReference type="Proteomes" id="UP001634007">
    <property type="component" value="Unassembled WGS sequence"/>
</dbReference>
<dbReference type="Gene3D" id="1.20.140.40">
    <property type="entry name" value="Invertase/pectin methylesterase inhibitor family protein"/>
    <property type="match status" value="1"/>
</dbReference>
<dbReference type="SUPFAM" id="SSF101148">
    <property type="entry name" value="Plant invertase/pectin methylesterase inhibitor"/>
    <property type="match status" value="1"/>
</dbReference>
<dbReference type="EMBL" id="JBJKBG010000001">
    <property type="protein sequence ID" value="KAL3754827.1"/>
    <property type="molecule type" value="Genomic_DNA"/>
</dbReference>
<organism evidence="1 2">
    <name type="scientific">Eucalyptus globulus</name>
    <name type="common">Tasmanian blue gum</name>
    <dbReference type="NCBI Taxonomy" id="34317"/>
    <lineage>
        <taxon>Eukaryota</taxon>
        <taxon>Viridiplantae</taxon>
        <taxon>Streptophyta</taxon>
        <taxon>Embryophyta</taxon>
        <taxon>Tracheophyta</taxon>
        <taxon>Spermatophyta</taxon>
        <taxon>Magnoliopsida</taxon>
        <taxon>eudicotyledons</taxon>
        <taxon>Gunneridae</taxon>
        <taxon>Pentapetalae</taxon>
        <taxon>rosids</taxon>
        <taxon>malvids</taxon>
        <taxon>Myrtales</taxon>
        <taxon>Myrtaceae</taxon>
        <taxon>Myrtoideae</taxon>
        <taxon>Eucalypteae</taxon>
        <taxon>Eucalyptus</taxon>
    </lineage>
</organism>
<accession>A0ABD3LTV7</accession>
<evidence type="ECO:0000313" key="2">
    <source>
        <dbReference type="Proteomes" id="UP001634007"/>
    </source>
</evidence>
<proteinExistence type="predicted"/>
<dbReference type="NCBIfam" id="TIGR01614">
    <property type="entry name" value="PME_inhib"/>
    <property type="match status" value="1"/>
</dbReference>
<reference evidence="1 2" key="1">
    <citation type="submission" date="2024-11" db="EMBL/GenBank/DDBJ databases">
        <title>Chromosome-level genome assembly of Eucalyptus globulus Labill. provides insights into its genome evolution.</title>
        <authorList>
            <person name="Li X."/>
        </authorList>
    </citation>
    <scope>NUCLEOTIDE SEQUENCE [LARGE SCALE GENOMIC DNA]</scope>
    <source>
        <strain evidence="1">CL2024</strain>
        <tissue evidence="1">Fresh tender leaves</tissue>
    </source>
</reference>